<dbReference type="Proteomes" id="UP000675554">
    <property type="component" value="Unassembled WGS sequence"/>
</dbReference>
<dbReference type="InterPro" id="IPR031325">
    <property type="entry name" value="RHS_repeat"/>
</dbReference>
<dbReference type="PANTHER" id="PTHR32305">
    <property type="match status" value="1"/>
</dbReference>
<name>A0A8T4INS1_9ACTN</name>
<evidence type="ECO:0000313" key="4">
    <source>
        <dbReference type="EMBL" id="MBR7672952.1"/>
    </source>
</evidence>
<dbReference type="EMBL" id="JAGSMN010000146">
    <property type="protein sequence ID" value="MBR7672952.1"/>
    <property type="molecule type" value="Genomic_DNA"/>
</dbReference>
<evidence type="ECO:0000256" key="1">
    <source>
        <dbReference type="SAM" id="MobiDB-lite"/>
    </source>
</evidence>
<feature type="domain" description="RHS protein conserved region" evidence="2">
    <location>
        <begin position="979"/>
        <end position="1010"/>
    </location>
</feature>
<dbReference type="Pfam" id="PF20148">
    <property type="entry name" value="DUF6531"/>
    <property type="match status" value="1"/>
</dbReference>
<comment type="caution">
    <text evidence="4">The sequence shown here is derived from an EMBL/GenBank/DDBJ whole genome shotgun (WGS) entry which is preliminary data.</text>
</comment>
<dbReference type="PANTHER" id="PTHR32305:SF15">
    <property type="entry name" value="PROTEIN RHSA-RELATED"/>
    <property type="match status" value="1"/>
</dbReference>
<feature type="compositionally biased region" description="Basic and acidic residues" evidence="1">
    <location>
        <begin position="8"/>
        <end position="42"/>
    </location>
</feature>
<dbReference type="InterPro" id="IPR006530">
    <property type="entry name" value="YD"/>
</dbReference>
<evidence type="ECO:0000313" key="5">
    <source>
        <dbReference type="Proteomes" id="UP000675554"/>
    </source>
</evidence>
<dbReference type="SUPFAM" id="SSF82171">
    <property type="entry name" value="DPP6 N-terminal domain-like"/>
    <property type="match status" value="1"/>
</dbReference>
<dbReference type="Pfam" id="PF03527">
    <property type="entry name" value="RHS"/>
    <property type="match status" value="1"/>
</dbReference>
<dbReference type="InterPro" id="IPR011044">
    <property type="entry name" value="Quino_amine_DH_bsu"/>
</dbReference>
<dbReference type="InterPro" id="IPR045351">
    <property type="entry name" value="DUF6531"/>
</dbReference>
<evidence type="ECO:0000259" key="3">
    <source>
        <dbReference type="Pfam" id="PF20148"/>
    </source>
</evidence>
<accession>A0A8T4INS1</accession>
<organism evidence="4 5">
    <name type="scientific">Streptomyces daliensis</name>
    <dbReference type="NCBI Taxonomy" id="299421"/>
    <lineage>
        <taxon>Bacteria</taxon>
        <taxon>Bacillati</taxon>
        <taxon>Actinomycetota</taxon>
        <taxon>Actinomycetes</taxon>
        <taxon>Kitasatosporales</taxon>
        <taxon>Streptomycetaceae</taxon>
        <taxon>Streptomyces</taxon>
    </lineage>
</organism>
<dbReference type="SUPFAM" id="SSF50969">
    <property type="entry name" value="YVTN repeat-like/Quinoprotein amine dehydrogenase"/>
    <property type="match status" value="1"/>
</dbReference>
<dbReference type="AlphaFoldDB" id="A0A8T4INS1"/>
<dbReference type="Gene3D" id="2.180.10.10">
    <property type="entry name" value="RHS repeat-associated core"/>
    <property type="match status" value="3"/>
</dbReference>
<feature type="domain" description="DUF6531" evidence="3">
    <location>
        <begin position="45"/>
        <end position="115"/>
    </location>
</feature>
<evidence type="ECO:0000259" key="2">
    <source>
        <dbReference type="Pfam" id="PF03527"/>
    </source>
</evidence>
<reference evidence="4" key="1">
    <citation type="submission" date="2021-04" db="EMBL/GenBank/DDBJ databases">
        <title>Sequencing of actinobacteria type strains.</title>
        <authorList>
            <person name="Nguyen G.-S."/>
            <person name="Wentzel A."/>
        </authorList>
    </citation>
    <scope>NUCLEOTIDE SEQUENCE</scope>
    <source>
        <strain evidence="4">DSM 42095</strain>
    </source>
</reference>
<dbReference type="InterPro" id="IPR050708">
    <property type="entry name" value="T6SS_VgrG/RHS"/>
</dbReference>
<proteinExistence type="predicted"/>
<protein>
    <submittedName>
        <fullName evidence="4">RHS repeat protein</fullName>
    </submittedName>
</protein>
<keyword evidence="5" id="KW-1185">Reference proteome</keyword>
<feature type="non-terminal residue" evidence="4">
    <location>
        <position position="1"/>
    </location>
</feature>
<feature type="region of interest" description="Disordered" evidence="1">
    <location>
        <begin position="1"/>
        <end position="46"/>
    </location>
</feature>
<gene>
    <name evidence="4" type="ORF">KDA82_07970</name>
</gene>
<dbReference type="Pfam" id="PF05593">
    <property type="entry name" value="RHS_repeat"/>
    <property type="match status" value="8"/>
</dbReference>
<dbReference type="NCBIfam" id="TIGR01643">
    <property type="entry name" value="YD_repeat_2x"/>
    <property type="match status" value="13"/>
</dbReference>
<sequence length="1039" mass="113180">GLGAARRAPHEHSPGEDTRARDDLDRDGPQEHKTENKDRCSDDTDPVDLATGKMYLPQTDVALPGTLPLVFRRQVESGYRAGRWFGPSWASTVDQRLEIDAEGVVLVTEDGLLLPYPHPAPGVPTLPESGPRRPLAIDADGDYLLTDPESGHTRHFTGPAASGPGGDGVAPLEEISDRNGNRITFEYAPDGAPSRIAHSGGYELAVTTDNGRVTALSLVGAGPGSTGPEGAGPEGTDQLIKRYGYDERGNLTGVVNSSGLPLRFAYDEERRITSWTDTNDRRYDYVYDDRHRVVAEGGTDGHLQVRIAYEDPDAATGHRVTTLTTARGNTTRYLINRACQVVAVTDALGHTVRTESDRHGRLLSRTDALGRVTRVERDGEGRPVRVTRPDGRAREVAYGERGLPVRVVEADGARWEFAYDGRGNRVAVTDPAGCVTRYGYDARGHLASVTDALGAVTRVRCDAAGLPVAVTEPGGEVTRYERDAFGRPVVITDPVGAATRLEWTVEGRLARRTGPDGASESWAYDGEGNRVRHVDAVGGVTSYEYTHFDLLAARTGPDGVRYAFTHDAELRLTRVTDPHGLSWDYAYDAAGRLVSESDFDDREVMYGYDAAGQLESRTNPLGQTVAFERDVLGQVVRKDADGAVTTFGYDPAGRLLHAMGPDAEVMWQRDRLGRIKAEVVNGRATTYAWDAVGRRTRRVTPTGAVAETTYDSSGNRTSLTTGGRTVDFTRDAAGREVGRRVGDAVQFAQVWDPAGRLSAQTVTGGPSAATIQHRAWTYRADGHLVGVEDALNGPRVFDLDAAGRVTGVRAQDWTESYAYDETGNQTRAAWPAAHPGAEAQGTRTYTGTRLRTAGALRYEHDAAGRVVLRQKSRLSKKPDTWRYTWDAEDHLTSVTTPDGTVWRYTYDPLGRRIAKHSATERVDFTWDGPTLAEQTTTGPGLPDPVTLTWDHDGLRPLAQTERLTDATSQTEIDSRFFAIVTDLVGTPTELVDESGTLAWRTRTTLWGTTTWTTNATTYTPLRFPGQYFDPGTLLAGDRA</sequence>
<dbReference type="InterPro" id="IPR001826">
    <property type="entry name" value="RHS"/>
</dbReference>